<protein>
    <submittedName>
        <fullName evidence="1">Uncharacterized protein</fullName>
    </submittedName>
</protein>
<sequence length="108" mass="11304">MVVPNADDSWVILGTTSDDGDVTSSSSSSIRSSTCHVKGIISMVLLAAVKGHSRARASIIAAVFVIALVRDAAAVSDLCIDKPTFSRSFPLVAGDFACAHRRVALCLR</sequence>
<proteinExistence type="predicted"/>
<dbReference type="Proteomes" id="UP000007305">
    <property type="component" value="Chromosome 5"/>
</dbReference>
<evidence type="ECO:0000313" key="2">
    <source>
        <dbReference type="Proteomes" id="UP000007305"/>
    </source>
</evidence>
<reference evidence="2" key="1">
    <citation type="journal article" date="2009" name="Science">
        <title>The B73 maize genome: complexity, diversity, and dynamics.</title>
        <authorList>
            <person name="Schnable P.S."/>
            <person name="Ware D."/>
            <person name="Fulton R.S."/>
            <person name="Stein J.C."/>
            <person name="Wei F."/>
            <person name="Pasternak S."/>
            <person name="Liang C."/>
            <person name="Zhang J."/>
            <person name="Fulton L."/>
            <person name="Graves T.A."/>
            <person name="Minx P."/>
            <person name="Reily A.D."/>
            <person name="Courtney L."/>
            <person name="Kruchowski S.S."/>
            <person name="Tomlinson C."/>
            <person name="Strong C."/>
            <person name="Delehaunty K."/>
            <person name="Fronick C."/>
            <person name="Courtney B."/>
            <person name="Rock S.M."/>
            <person name="Belter E."/>
            <person name="Du F."/>
            <person name="Kim K."/>
            <person name="Abbott R.M."/>
            <person name="Cotton M."/>
            <person name="Levy A."/>
            <person name="Marchetto P."/>
            <person name="Ochoa K."/>
            <person name="Jackson S.M."/>
            <person name="Gillam B."/>
            <person name="Chen W."/>
            <person name="Yan L."/>
            <person name="Higginbotham J."/>
            <person name="Cardenas M."/>
            <person name="Waligorski J."/>
            <person name="Applebaum E."/>
            <person name="Phelps L."/>
            <person name="Falcone J."/>
            <person name="Kanchi K."/>
            <person name="Thane T."/>
            <person name="Scimone A."/>
            <person name="Thane N."/>
            <person name="Henke J."/>
            <person name="Wang T."/>
            <person name="Ruppert J."/>
            <person name="Shah N."/>
            <person name="Rotter K."/>
            <person name="Hodges J."/>
            <person name="Ingenthron E."/>
            <person name="Cordes M."/>
            <person name="Kohlberg S."/>
            <person name="Sgro J."/>
            <person name="Delgado B."/>
            <person name="Mead K."/>
            <person name="Chinwalla A."/>
            <person name="Leonard S."/>
            <person name="Crouse K."/>
            <person name="Collura K."/>
            <person name="Kudrna D."/>
            <person name="Currie J."/>
            <person name="He R."/>
            <person name="Angelova A."/>
            <person name="Rajasekar S."/>
            <person name="Mueller T."/>
            <person name="Lomeli R."/>
            <person name="Scara G."/>
            <person name="Ko A."/>
            <person name="Delaney K."/>
            <person name="Wissotski M."/>
            <person name="Lopez G."/>
            <person name="Campos D."/>
            <person name="Braidotti M."/>
            <person name="Ashley E."/>
            <person name="Golser W."/>
            <person name="Kim H."/>
            <person name="Lee S."/>
            <person name="Lin J."/>
            <person name="Dujmic Z."/>
            <person name="Kim W."/>
            <person name="Talag J."/>
            <person name="Zuccolo A."/>
            <person name="Fan C."/>
            <person name="Sebastian A."/>
            <person name="Kramer M."/>
            <person name="Spiegel L."/>
            <person name="Nascimento L."/>
            <person name="Zutavern T."/>
            <person name="Miller B."/>
            <person name="Ambroise C."/>
            <person name="Muller S."/>
            <person name="Spooner W."/>
            <person name="Narechania A."/>
            <person name="Ren L."/>
            <person name="Wei S."/>
            <person name="Kumari S."/>
            <person name="Faga B."/>
            <person name="Levy M.J."/>
            <person name="McMahan L."/>
            <person name="Van Buren P."/>
            <person name="Vaughn M.W."/>
            <person name="Ying K."/>
            <person name="Yeh C.-T."/>
            <person name="Emrich S.J."/>
            <person name="Jia Y."/>
            <person name="Kalyanaraman A."/>
            <person name="Hsia A.-P."/>
            <person name="Barbazuk W.B."/>
            <person name="Baucom R.S."/>
            <person name="Brutnell T.P."/>
            <person name="Carpita N.C."/>
            <person name="Chaparro C."/>
            <person name="Chia J.-M."/>
            <person name="Deragon J.-M."/>
            <person name="Estill J.C."/>
            <person name="Fu Y."/>
            <person name="Jeddeloh J.A."/>
            <person name="Han Y."/>
            <person name="Lee H."/>
            <person name="Li P."/>
            <person name="Lisch D.R."/>
            <person name="Liu S."/>
            <person name="Liu Z."/>
            <person name="Nagel D.H."/>
            <person name="McCann M.C."/>
            <person name="SanMiguel P."/>
            <person name="Myers A.M."/>
            <person name="Nettleton D."/>
            <person name="Nguyen J."/>
            <person name="Penning B.W."/>
            <person name="Ponnala L."/>
            <person name="Schneider K.L."/>
            <person name="Schwartz D.C."/>
            <person name="Sharma A."/>
            <person name="Soderlund C."/>
            <person name="Springer N.M."/>
            <person name="Sun Q."/>
            <person name="Wang H."/>
            <person name="Waterman M."/>
            <person name="Westerman R."/>
            <person name="Wolfgruber T.K."/>
            <person name="Yang L."/>
            <person name="Yu Y."/>
            <person name="Zhang L."/>
            <person name="Zhou S."/>
            <person name="Zhu Q."/>
            <person name="Bennetzen J.L."/>
            <person name="Dawe R.K."/>
            <person name="Jiang J."/>
            <person name="Jiang N."/>
            <person name="Presting G.G."/>
            <person name="Wessler S.R."/>
            <person name="Aluru S."/>
            <person name="Martienssen R.A."/>
            <person name="Clifton S.W."/>
            <person name="McCombie W.R."/>
            <person name="Wing R.A."/>
            <person name="Wilson R.K."/>
        </authorList>
    </citation>
    <scope>NUCLEOTIDE SEQUENCE [LARGE SCALE GENOMIC DNA]</scope>
    <source>
        <strain evidence="2">cv. B73</strain>
    </source>
</reference>
<name>A0A804U7P0_MAIZE</name>
<dbReference type="InParanoid" id="A0A804U7P0"/>
<reference evidence="1" key="3">
    <citation type="submission" date="2021-05" db="UniProtKB">
        <authorList>
            <consortium name="EnsemblPlants"/>
        </authorList>
    </citation>
    <scope>IDENTIFICATION</scope>
    <source>
        <strain evidence="1">cv. B73</strain>
    </source>
</reference>
<evidence type="ECO:0000313" key="1">
    <source>
        <dbReference type="EnsemblPlants" id="Zm00001eb234110_P001"/>
    </source>
</evidence>
<reference evidence="1" key="2">
    <citation type="submission" date="2019-07" db="EMBL/GenBank/DDBJ databases">
        <authorList>
            <person name="Seetharam A."/>
            <person name="Woodhouse M."/>
            <person name="Cannon E."/>
        </authorList>
    </citation>
    <scope>NUCLEOTIDE SEQUENCE [LARGE SCALE GENOMIC DNA]</scope>
    <source>
        <strain evidence="1">cv. B73</strain>
    </source>
</reference>
<dbReference type="AlphaFoldDB" id="A0A804U7P0"/>
<dbReference type="EnsemblPlants" id="Zm00001eb234110_T001">
    <property type="protein sequence ID" value="Zm00001eb234110_P001"/>
    <property type="gene ID" value="Zm00001eb234110"/>
</dbReference>
<dbReference type="Gramene" id="Zm00001eb234110_T001">
    <property type="protein sequence ID" value="Zm00001eb234110_P001"/>
    <property type="gene ID" value="Zm00001eb234110"/>
</dbReference>
<organism evidence="1 2">
    <name type="scientific">Zea mays</name>
    <name type="common">Maize</name>
    <dbReference type="NCBI Taxonomy" id="4577"/>
    <lineage>
        <taxon>Eukaryota</taxon>
        <taxon>Viridiplantae</taxon>
        <taxon>Streptophyta</taxon>
        <taxon>Embryophyta</taxon>
        <taxon>Tracheophyta</taxon>
        <taxon>Spermatophyta</taxon>
        <taxon>Magnoliopsida</taxon>
        <taxon>Liliopsida</taxon>
        <taxon>Poales</taxon>
        <taxon>Poaceae</taxon>
        <taxon>PACMAD clade</taxon>
        <taxon>Panicoideae</taxon>
        <taxon>Andropogonodae</taxon>
        <taxon>Andropogoneae</taxon>
        <taxon>Tripsacinae</taxon>
        <taxon>Zea</taxon>
    </lineage>
</organism>
<accession>A0A804U7P0</accession>
<keyword evidence="2" id="KW-1185">Reference proteome</keyword>